<dbReference type="EMBL" id="KZ857381">
    <property type="protein sequence ID" value="RDX56177.1"/>
    <property type="molecule type" value="Genomic_DNA"/>
</dbReference>
<keyword evidence="2" id="KW-1185">Reference proteome</keyword>
<gene>
    <name evidence="1" type="ORF">OH76DRAFT_602905</name>
</gene>
<reference evidence="1 2" key="1">
    <citation type="journal article" date="2018" name="Biotechnol. Biofuels">
        <title>Integrative visual omics of the white-rot fungus Polyporus brumalis exposes the biotechnological potential of its oxidative enzymes for delignifying raw plant biomass.</title>
        <authorList>
            <person name="Miyauchi S."/>
            <person name="Rancon A."/>
            <person name="Drula E."/>
            <person name="Hage H."/>
            <person name="Chaduli D."/>
            <person name="Favel A."/>
            <person name="Grisel S."/>
            <person name="Henrissat B."/>
            <person name="Herpoel-Gimbert I."/>
            <person name="Ruiz-Duenas F.J."/>
            <person name="Chevret D."/>
            <person name="Hainaut M."/>
            <person name="Lin J."/>
            <person name="Wang M."/>
            <person name="Pangilinan J."/>
            <person name="Lipzen A."/>
            <person name="Lesage-Meessen L."/>
            <person name="Navarro D."/>
            <person name="Riley R."/>
            <person name="Grigoriev I.V."/>
            <person name="Zhou S."/>
            <person name="Raouche S."/>
            <person name="Rosso M.N."/>
        </authorList>
    </citation>
    <scope>NUCLEOTIDE SEQUENCE [LARGE SCALE GENOMIC DNA]</scope>
    <source>
        <strain evidence="1 2">BRFM 1820</strain>
    </source>
</reference>
<proteinExistence type="predicted"/>
<protein>
    <submittedName>
        <fullName evidence="1">Uncharacterized protein</fullName>
    </submittedName>
</protein>
<evidence type="ECO:0000313" key="1">
    <source>
        <dbReference type="EMBL" id="RDX56177.1"/>
    </source>
</evidence>
<organism evidence="1 2">
    <name type="scientific">Lentinus brumalis</name>
    <dbReference type="NCBI Taxonomy" id="2498619"/>
    <lineage>
        <taxon>Eukaryota</taxon>
        <taxon>Fungi</taxon>
        <taxon>Dikarya</taxon>
        <taxon>Basidiomycota</taxon>
        <taxon>Agaricomycotina</taxon>
        <taxon>Agaricomycetes</taxon>
        <taxon>Polyporales</taxon>
        <taxon>Polyporaceae</taxon>
        <taxon>Lentinus</taxon>
    </lineage>
</organism>
<sequence>MWCAAQMGTTGAWFTALDRILRTMQGKCFWRAPSRAGAQSTHTYIFVLSAAVRVVSPRQTIGGSIEWGRTTRQPVRADHVPFIRRCNAPHDDPDTGQHARRSHKLTAALLESGLSTRQLWDDHGIVSYLTPFTAYFPRADIHELLAPDLLHQRIKGTFKDHLVTWVEEYLINIYGKAGAAKVMADIDRRIASVPSFPGLCRFPEGRGFKQWTGDDSKALMKVYLPAIAGHVPGQVIRAFRAFLDFCSLVRRVTIDEDTIADQISEALDRFHRERKIFETTGVRESISYPRQHAVKHCPFLAPPSNQTILYTHLQHSRTNAVMLNDVFGTSCIEPP</sequence>
<evidence type="ECO:0000313" key="2">
    <source>
        <dbReference type="Proteomes" id="UP000256964"/>
    </source>
</evidence>
<dbReference type="Pfam" id="PF18759">
    <property type="entry name" value="Plavaka"/>
    <property type="match status" value="1"/>
</dbReference>
<name>A0A371DUF4_9APHY</name>
<dbReference type="OrthoDB" id="3199698at2759"/>
<dbReference type="STRING" id="139420.A0A371DUF4"/>
<dbReference type="AlphaFoldDB" id="A0A371DUF4"/>
<dbReference type="InterPro" id="IPR041078">
    <property type="entry name" value="Plavaka"/>
</dbReference>
<dbReference type="Proteomes" id="UP000256964">
    <property type="component" value="Unassembled WGS sequence"/>
</dbReference>
<accession>A0A371DUF4</accession>